<dbReference type="AlphaFoldDB" id="T1AF20"/>
<name>T1AF20_9ZZZZ</name>
<reference evidence="1" key="2">
    <citation type="journal article" date="2014" name="ISME J.">
        <title>Microbial stratification in low pH oxic and suboxic macroscopic growths along an acid mine drainage.</title>
        <authorList>
            <person name="Mendez-Garcia C."/>
            <person name="Mesa V."/>
            <person name="Sprenger R.R."/>
            <person name="Richter M."/>
            <person name="Diez M.S."/>
            <person name="Solano J."/>
            <person name="Bargiela R."/>
            <person name="Golyshina O.V."/>
            <person name="Manteca A."/>
            <person name="Ramos J.L."/>
            <person name="Gallego J.R."/>
            <person name="Llorente I."/>
            <person name="Martins Dos Santos V.A."/>
            <person name="Jensen O.N."/>
            <person name="Pelaez A.I."/>
            <person name="Sanchez J."/>
            <person name="Ferrer M."/>
        </authorList>
    </citation>
    <scope>NUCLEOTIDE SEQUENCE</scope>
</reference>
<reference evidence="1" key="1">
    <citation type="submission" date="2013-08" db="EMBL/GenBank/DDBJ databases">
        <authorList>
            <person name="Mendez C."/>
            <person name="Richter M."/>
            <person name="Ferrer M."/>
            <person name="Sanchez J."/>
        </authorList>
    </citation>
    <scope>NUCLEOTIDE SEQUENCE</scope>
</reference>
<proteinExistence type="predicted"/>
<dbReference type="EMBL" id="AUZZ01008057">
    <property type="protein sequence ID" value="EQD39604.1"/>
    <property type="molecule type" value="Genomic_DNA"/>
</dbReference>
<accession>T1AF20</accession>
<protein>
    <submittedName>
        <fullName evidence="1">Uncharacterized protein</fullName>
    </submittedName>
</protein>
<sequence>MAGEQQIAKANTYSDLVKYLNDMESKAVQSPHSTVDISAFFDNKIESSNITYIDMINLIDSLESKKPIRGIEGQKIAPHMEVSGVTQAQYSQGGQVPAQHVQPQKEAAYEQPLAGKSAAAGGEVADMTKEIEVPRIKGFDIKKINEGDLVLPNLSMADQISELEKILEGLKENVFDGDHIGVVVEELYGLADVTNQERRRMKKNRILMSQLEQSLWRLRDDRLATAISLLTSTKSRLDNKK</sequence>
<evidence type="ECO:0000313" key="1">
    <source>
        <dbReference type="EMBL" id="EQD39604.1"/>
    </source>
</evidence>
<gene>
    <name evidence="1" type="ORF">B2A_11184</name>
</gene>
<comment type="caution">
    <text evidence="1">The sequence shown here is derived from an EMBL/GenBank/DDBJ whole genome shotgun (WGS) entry which is preliminary data.</text>
</comment>
<organism evidence="1">
    <name type="scientific">mine drainage metagenome</name>
    <dbReference type="NCBI Taxonomy" id="410659"/>
    <lineage>
        <taxon>unclassified sequences</taxon>
        <taxon>metagenomes</taxon>
        <taxon>ecological metagenomes</taxon>
    </lineage>
</organism>